<dbReference type="Proteomes" id="UP000032229">
    <property type="component" value="Chromosome"/>
</dbReference>
<proteinExistence type="predicted"/>
<evidence type="ECO:0000313" key="3">
    <source>
        <dbReference type="Proteomes" id="UP000032229"/>
    </source>
</evidence>
<dbReference type="STRING" id="1454006.AW14_08740"/>
<gene>
    <name evidence="2" type="ORF">AW14_08740</name>
</gene>
<sequence>MLQTVAHYGCHILLPLAIAWIGYRSQWKMAFLIMLSGMWIDVDHLLATPIFSPNRCSINFHPLHSYFAITVYLFLLIPKKSRLVALGLVAHIIADLVDCSFMS</sequence>
<evidence type="ECO:0008006" key="4">
    <source>
        <dbReference type="Google" id="ProtNLM"/>
    </source>
</evidence>
<reference evidence="2 3" key="1">
    <citation type="submission" date="2014-02" db="EMBL/GenBank/DDBJ databases">
        <authorList>
            <person name="Young C.-C."/>
            <person name="Hameed A."/>
            <person name="Huang H.-C."/>
            <person name="Shahina M."/>
        </authorList>
    </citation>
    <scope>NUCLEOTIDE SEQUENCE [LARGE SCALE GENOMIC DNA]</scope>
    <source>
        <strain evidence="2 3">CC-SAMT-1</strain>
    </source>
</reference>
<feature type="transmembrane region" description="Helical" evidence="1">
    <location>
        <begin position="6"/>
        <end position="23"/>
    </location>
</feature>
<name>A0A0C5VX65_9FLAO</name>
<dbReference type="InterPro" id="IPR046125">
    <property type="entry name" value="DUF6122"/>
</dbReference>
<keyword evidence="1" id="KW-0812">Transmembrane</keyword>
<dbReference type="OrthoDB" id="289051at2"/>
<evidence type="ECO:0000313" key="2">
    <source>
        <dbReference type="EMBL" id="AJR03701.1"/>
    </source>
</evidence>
<dbReference type="PATRIC" id="fig|1454006.5.peg.1726"/>
<keyword evidence="1" id="KW-0472">Membrane</keyword>
<dbReference type="KEGG" id="sze:AW14_08740"/>
<dbReference type="Pfam" id="PF19617">
    <property type="entry name" value="DUF6122"/>
    <property type="match status" value="1"/>
</dbReference>
<evidence type="ECO:0000256" key="1">
    <source>
        <dbReference type="SAM" id="Phobius"/>
    </source>
</evidence>
<protein>
    <recommendedName>
        <fullName evidence="4">Transmembrane protein</fullName>
    </recommendedName>
</protein>
<accession>A0A0C5VX65</accession>
<dbReference type="RefSeq" id="WP_044638429.1">
    <property type="nucleotide sequence ID" value="NZ_CP007202.1"/>
</dbReference>
<dbReference type="AlphaFoldDB" id="A0A0C5VX65"/>
<feature type="transmembrane region" description="Helical" evidence="1">
    <location>
        <begin position="58"/>
        <end position="77"/>
    </location>
</feature>
<organism evidence="2 3">
    <name type="scientific">Siansivirga zeaxanthinifaciens CC-SAMT-1</name>
    <dbReference type="NCBI Taxonomy" id="1454006"/>
    <lineage>
        <taxon>Bacteria</taxon>
        <taxon>Pseudomonadati</taxon>
        <taxon>Bacteroidota</taxon>
        <taxon>Flavobacteriia</taxon>
        <taxon>Flavobacteriales</taxon>
        <taxon>Flavobacteriaceae</taxon>
        <taxon>Siansivirga</taxon>
    </lineage>
</organism>
<feature type="transmembrane region" description="Helical" evidence="1">
    <location>
        <begin position="30"/>
        <end position="52"/>
    </location>
</feature>
<keyword evidence="1" id="KW-1133">Transmembrane helix</keyword>
<dbReference type="HOGENOM" id="CLU_144753_1_0_10"/>
<dbReference type="EMBL" id="CP007202">
    <property type="protein sequence ID" value="AJR03701.1"/>
    <property type="molecule type" value="Genomic_DNA"/>
</dbReference>
<keyword evidence="3" id="KW-1185">Reference proteome</keyword>